<evidence type="ECO:0000259" key="2">
    <source>
        <dbReference type="PROSITE" id="PS51723"/>
    </source>
</evidence>
<dbReference type="RefSeq" id="XP_018024495.1">
    <property type="nucleotide sequence ID" value="XM_018169006.2"/>
</dbReference>
<dbReference type="SMART" id="SM01276">
    <property type="entry name" value="M60-like"/>
    <property type="match status" value="1"/>
</dbReference>
<proteinExistence type="inferred from homology"/>
<dbReference type="Proteomes" id="UP000694843">
    <property type="component" value="Unplaced"/>
</dbReference>
<dbReference type="KEGG" id="hazt:108680222"/>
<dbReference type="OrthoDB" id="10260387at2759"/>
<dbReference type="InterPro" id="IPR031161">
    <property type="entry name" value="Peptidase_M60_dom"/>
</dbReference>
<evidence type="ECO:0000313" key="3">
    <source>
        <dbReference type="Proteomes" id="UP000694843"/>
    </source>
</evidence>
<dbReference type="PANTHER" id="PTHR15730">
    <property type="entry name" value="EXPERIMENTAL AUTOIMMUNE PROSTATITIS ANTIGEN 2-RELATED"/>
    <property type="match status" value="1"/>
</dbReference>
<dbReference type="GO" id="GO:0044325">
    <property type="term" value="F:transmembrane transporter binding"/>
    <property type="evidence" value="ECO:0007669"/>
    <property type="project" value="TreeGrafter"/>
</dbReference>
<accession>A0A8B7PER8</accession>
<reference evidence="4 5" key="1">
    <citation type="submission" date="2025-04" db="UniProtKB">
        <authorList>
            <consortium name="RefSeq"/>
        </authorList>
    </citation>
    <scope>IDENTIFICATION</scope>
    <source>
        <tissue evidence="4 5">Whole organism</tissue>
    </source>
</reference>
<dbReference type="GO" id="GO:0090314">
    <property type="term" value="P:positive regulation of protein targeting to membrane"/>
    <property type="evidence" value="ECO:0007669"/>
    <property type="project" value="TreeGrafter"/>
</dbReference>
<dbReference type="InterPro" id="IPR035423">
    <property type="entry name" value="M60-like_N"/>
</dbReference>
<dbReference type="InterPro" id="IPR051244">
    <property type="entry name" value="TCAF"/>
</dbReference>
<dbReference type="RefSeq" id="XP_047737002.1">
    <property type="nucleotide sequence ID" value="XM_047881046.1"/>
</dbReference>
<dbReference type="Gene3D" id="2.60.120.1250">
    <property type="entry name" value="Peptidase M60, enhancin-like domain 1"/>
    <property type="match status" value="1"/>
</dbReference>
<dbReference type="FunFam" id="3.40.390.80:FF:000001">
    <property type="entry name" value="TRPM8 channel-associated factor 1"/>
    <property type="match status" value="1"/>
</dbReference>
<dbReference type="AlphaFoldDB" id="A0A8B7PER8"/>
<gene>
    <name evidence="4 5" type="primary">LOC108680222</name>
</gene>
<name>A0A8B7PER8_HYAAZ</name>
<dbReference type="Gene3D" id="3.40.390.80">
    <property type="entry name" value="Peptidase M60, enhancin-like domain 2"/>
    <property type="match status" value="1"/>
</dbReference>
<dbReference type="GeneID" id="108680222"/>
<dbReference type="GO" id="GO:0005886">
    <property type="term" value="C:plasma membrane"/>
    <property type="evidence" value="ECO:0007669"/>
    <property type="project" value="TreeGrafter"/>
</dbReference>
<dbReference type="OMA" id="YMAIPAE"/>
<sequence>MDPDGIYHCLTRGIDELSHNISCVPSELILTGSNPVPISALESGEVLIAAAIYGKGRIVVLSHEGYIIRDEFRSFILNALVWLQSCHGKTIGISKSLHRLKNILDDKEFTVTHCDDLENIDVFCCACEGDFQKKKVLQFVKNGGGLLIGGQAWHWASQNTDKNVLEEFPGNQITAPAGIYFSGRSVGCRGTVNVSGRRPCHQPSLRLNFQEDDDLKILLSELDGQDLECDWNSAVLFSFDQKNFPVPVSCKRSGLAVAGRLGTGRFVATSKSTIFETKNGQIFLQNILKWLLKSDVTGPIAFDDEMNSLSKILDPKFECTEDDLDNVRVYCCSAMTQHQPAAIEAFVAEGGGLLWCGSDWHMSDLELMKKSVSEFPGNKVLNPLGVGILPPTMNGDVFNSVRCTSVNEMLSQFISNENDCDVVRPYENLVKDIAEALKIRDYPNPSYDMLVTTLKDLVVDNGILDQNEKEFKKPKEKLALAVAADLYDALTDKATLLPHRQSFDLEKELSIKIEAGNAAAQCRWESTGFYTPPATPITIVVPQEIVDGKWQVQIGCQTDNLFNISELRRAPVAVRRVPIKQQVLKIEYLWGGLIYFIVPANSKLGQLEVTFKNVVRAPYFALKGSNTVLEWQQEIRHHPAPWAELAADNIILTLPSSFIRDLDDPRPVLQLWNEIMRHVARLSAIPEQFPRPERIVADVQISAGSMHSGYPIMVHDTSAKEMVDLERISSVGLWGFIHELGHNQQNSKWEICPHTTEATCNLWSIYVHEKVLNVPSHRAHGCLAAEKRRQRIEEHVGKGASLSTWHVWTCLETYLQLQEAFGWDAFIEVHRLYHGMEETGSSNESKMNTYAQVFSNQVKKNLAPFFAAWGWPIEQSMAEKLSVLEDWVEDPMKLYQKHA</sequence>
<evidence type="ECO:0000313" key="5">
    <source>
        <dbReference type="RefSeq" id="XP_047737002.1"/>
    </source>
</evidence>
<dbReference type="InterPro" id="IPR042279">
    <property type="entry name" value="Pep_M60_3"/>
</dbReference>
<organism evidence="3 4">
    <name type="scientific">Hyalella azteca</name>
    <name type="common">Amphipod</name>
    <dbReference type="NCBI Taxonomy" id="294128"/>
    <lineage>
        <taxon>Eukaryota</taxon>
        <taxon>Metazoa</taxon>
        <taxon>Ecdysozoa</taxon>
        <taxon>Arthropoda</taxon>
        <taxon>Crustacea</taxon>
        <taxon>Multicrustacea</taxon>
        <taxon>Malacostraca</taxon>
        <taxon>Eumalacostraca</taxon>
        <taxon>Peracarida</taxon>
        <taxon>Amphipoda</taxon>
        <taxon>Senticaudata</taxon>
        <taxon>Talitrida</taxon>
        <taxon>Talitroidea</taxon>
        <taxon>Hyalellidae</taxon>
        <taxon>Hyalella</taxon>
    </lineage>
</organism>
<evidence type="ECO:0000313" key="4">
    <source>
        <dbReference type="RefSeq" id="XP_018024495.1"/>
    </source>
</evidence>
<dbReference type="SUPFAM" id="SSF52317">
    <property type="entry name" value="Class I glutamine amidotransferase-like"/>
    <property type="match status" value="1"/>
</dbReference>
<comment type="similarity">
    <text evidence="1">Belongs to the TCAF family.</text>
</comment>
<dbReference type="Gene3D" id="1.10.390.30">
    <property type="entry name" value="Peptidase M60, enhancin-like domain 3"/>
    <property type="match status" value="1"/>
</dbReference>
<dbReference type="Pfam" id="PF17291">
    <property type="entry name" value="M60-like_N"/>
    <property type="match status" value="1"/>
</dbReference>
<protein>
    <submittedName>
        <fullName evidence="4 5">TRPM8 channel-associated factor 2 isoform X1</fullName>
    </submittedName>
</protein>
<dbReference type="InterPro" id="IPR029062">
    <property type="entry name" value="Class_I_gatase-like"/>
</dbReference>
<dbReference type="PROSITE" id="PS51723">
    <property type="entry name" value="PEPTIDASE_M60"/>
    <property type="match status" value="1"/>
</dbReference>
<dbReference type="PANTHER" id="PTHR15730:SF5">
    <property type="entry name" value="SI:CH211-210B2.2-RELATED"/>
    <property type="match status" value="1"/>
</dbReference>
<feature type="domain" description="Peptidase M60" evidence="2">
    <location>
        <begin position="522"/>
        <end position="822"/>
    </location>
</feature>
<keyword evidence="3" id="KW-1185">Reference proteome</keyword>
<dbReference type="Pfam" id="PF13402">
    <property type="entry name" value="Peptidase_M60"/>
    <property type="match status" value="1"/>
</dbReference>
<evidence type="ECO:0000256" key="1">
    <source>
        <dbReference type="ARBA" id="ARBA00009770"/>
    </source>
</evidence>